<sequence>MVEVLAAETVETADLFTMGYWLTLLTFGVSAVGMFVGLACAVNGRRSVRFRPVWVAAAAVSIGGIGVWLASTVSMLGISIPGRILRYDISDLTLSLVFAVGAVFLGLLLAGREFEVKRMVNAAAGLGLGFGIMLWLQLTSIDIQGSVSLNIGLFVVAIVVVVTASSLCVFLFQRFRFPAARAGSIAMFGAGVAAVYFTGVAALEFRFDPEAEPAQGMELFGYAFPMFVIGLLALAVPITAVLVAPERPDDTPRVTKPDASETGGPADGQARPAARPNAAAALAQRAQPLPEPAR</sequence>
<evidence type="ECO:0000259" key="3">
    <source>
        <dbReference type="PROSITE" id="PS50924"/>
    </source>
</evidence>
<dbReference type="EMBL" id="JBIRYL010000020">
    <property type="protein sequence ID" value="MFI2234026.1"/>
    <property type="molecule type" value="Genomic_DNA"/>
</dbReference>
<keyword evidence="1" id="KW-1133">Transmembrane helix</keyword>
<dbReference type="RefSeq" id="WP_157181836.1">
    <property type="nucleotide sequence ID" value="NZ_JBIRYL010000020.1"/>
</dbReference>
<feature type="domain" description="MHYT" evidence="3">
    <location>
        <begin position="18"/>
        <end position="206"/>
    </location>
</feature>
<keyword evidence="5" id="KW-1185">Reference proteome</keyword>
<feature type="compositionally biased region" description="Low complexity" evidence="2">
    <location>
        <begin position="269"/>
        <end position="288"/>
    </location>
</feature>
<organism evidence="4 5">
    <name type="scientific">Nocardia testacea</name>
    <dbReference type="NCBI Taxonomy" id="248551"/>
    <lineage>
        <taxon>Bacteria</taxon>
        <taxon>Bacillati</taxon>
        <taxon>Actinomycetota</taxon>
        <taxon>Actinomycetes</taxon>
        <taxon>Mycobacteriales</taxon>
        <taxon>Nocardiaceae</taxon>
        <taxon>Nocardia</taxon>
    </lineage>
</organism>
<keyword evidence="1" id="KW-0812">Transmembrane</keyword>
<accession>A0ABW7W5G9</accession>
<dbReference type="Pfam" id="PF03707">
    <property type="entry name" value="MHYT"/>
    <property type="match status" value="1"/>
</dbReference>
<feature type="transmembrane region" description="Helical" evidence="1">
    <location>
        <begin position="223"/>
        <end position="244"/>
    </location>
</feature>
<evidence type="ECO:0000256" key="1">
    <source>
        <dbReference type="PROSITE-ProRule" id="PRU00244"/>
    </source>
</evidence>
<keyword evidence="1" id="KW-0472">Membrane</keyword>
<dbReference type="PANTHER" id="PTHR35152">
    <property type="entry name" value="DOMAIN SIGNALLING PROTEIN, PUTATIVE (AFU_ORTHOLOGUE AFUA_5G11310)-RELATED"/>
    <property type="match status" value="1"/>
</dbReference>
<evidence type="ECO:0000313" key="5">
    <source>
        <dbReference type="Proteomes" id="UP001611494"/>
    </source>
</evidence>
<feature type="transmembrane region" description="Helical" evidence="1">
    <location>
        <begin position="20"/>
        <end position="42"/>
    </location>
</feature>
<dbReference type="PANTHER" id="PTHR35152:SF1">
    <property type="entry name" value="DOMAIN SIGNALLING PROTEIN, PUTATIVE (AFU_ORTHOLOGUE AFUA_5G11310)-RELATED"/>
    <property type="match status" value="1"/>
</dbReference>
<reference evidence="4 5" key="1">
    <citation type="submission" date="2024-10" db="EMBL/GenBank/DDBJ databases">
        <title>The Natural Products Discovery Center: Release of the First 8490 Sequenced Strains for Exploring Actinobacteria Biosynthetic Diversity.</title>
        <authorList>
            <person name="Kalkreuter E."/>
            <person name="Kautsar S.A."/>
            <person name="Yang D."/>
            <person name="Bader C.D."/>
            <person name="Teijaro C.N."/>
            <person name="Fluegel L."/>
            <person name="Davis C.M."/>
            <person name="Simpson J.R."/>
            <person name="Lauterbach L."/>
            <person name="Steele A.D."/>
            <person name="Gui C."/>
            <person name="Meng S."/>
            <person name="Li G."/>
            <person name="Viehrig K."/>
            <person name="Ye F."/>
            <person name="Su P."/>
            <person name="Kiefer A.F."/>
            <person name="Nichols A."/>
            <person name="Cepeda A.J."/>
            <person name="Yan W."/>
            <person name="Fan B."/>
            <person name="Jiang Y."/>
            <person name="Adhikari A."/>
            <person name="Zheng C.-J."/>
            <person name="Schuster L."/>
            <person name="Cowan T.M."/>
            <person name="Smanski M.J."/>
            <person name="Chevrette M.G."/>
            <person name="De Carvalho L.P.S."/>
            <person name="Shen B."/>
        </authorList>
    </citation>
    <scope>NUCLEOTIDE SEQUENCE [LARGE SCALE GENOMIC DNA]</scope>
    <source>
        <strain evidence="4 5">NPDC019377</strain>
    </source>
</reference>
<feature type="transmembrane region" description="Helical" evidence="1">
    <location>
        <begin position="151"/>
        <end position="172"/>
    </location>
</feature>
<proteinExistence type="predicted"/>
<feature type="transmembrane region" description="Helical" evidence="1">
    <location>
        <begin position="92"/>
        <end position="110"/>
    </location>
</feature>
<gene>
    <name evidence="4" type="ORF">ACH49Z_29680</name>
</gene>
<feature type="transmembrane region" description="Helical" evidence="1">
    <location>
        <begin position="54"/>
        <end position="80"/>
    </location>
</feature>
<evidence type="ECO:0000313" key="4">
    <source>
        <dbReference type="EMBL" id="MFI2234026.1"/>
    </source>
</evidence>
<dbReference type="InterPro" id="IPR005330">
    <property type="entry name" value="MHYT_dom"/>
</dbReference>
<comment type="caution">
    <text evidence="4">The sequence shown here is derived from an EMBL/GenBank/DDBJ whole genome shotgun (WGS) entry which is preliminary data.</text>
</comment>
<feature type="compositionally biased region" description="Basic and acidic residues" evidence="2">
    <location>
        <begin position="247"/>
        <end position="259"/>
    </location>
</feature>
<dbReference type="PROSITE" id="PS50924">
    <property type="entry name" value="MHYT"/>
    <property type="match status" value="1"/>
</dbReference>
<feature type="transmembrane region" description="Helical" evidence="1">
    <location>
        <begin position="122"/>
        <end position="139"/>
    </location>
</feature>
<evidence type="ECO:0000256" key="2">
    <source>
        <dbReference type="SAM" id="MobiDB-lite"/>
    </source>
</evidence>
<name>A0ABW7W5G9_9NOCA</name>
<dbReference type="Proteomes" id="UP001611494">
    <property type="component" value="Unassembled WGS sequence"/>
</dbReference>
<protein>
    <submittedName>
        <fullName evidence="4">MHYT domain-containing protein</fullName>
    </submittedName>
</protein>
<feature type="transmembrane region" description="Helical" evidence="1">
    <location>
        <begin position="184"/>
        <end position="203"/>
    </location>
</feature>
<feature type="region of interest" description="Disordered" evidence="2">
    <location>
        <begin position="247"/>
        <end position="294"/>
    </location>
</feature>